<dbReference type="SUPFAM" id="SSF50998">
    <property type="entry name" value="Quinoprotein alcohol dehydrogenase-like"/>
    <property type="match status" value="1"/>
</dbReference>
<accession>A0A7X6D5K5</accession>
<sequence>PPQPPQGSLSSPQDASGGYGAPPPSGGYGTPAQPGQPPAGYGTPQPGGYGTPAPSGGYGTPQQPAGYGYPQQPTPGYGYPQAAAGYGYPGGPAGHTTEPQGFGAPTAPGSPVSFEKSHGGSGGSGGGGKEWSFSGSRGPLMVLMVGVVVSALVAGGFTVYNVTRDDSTTAAPADDENPAPGGDEGGDGEGDDGSGGGTLPTEPIDASLLFEEEAPDVAEDHHNFSPGLWEADGSITRVADQQVISWNEDGEIAWTYPTNRGNCASSATASEGRVAILEGQNCEVLTVLDLADGESVVTIELGSSSVSGHPAILGDYVAVATFSGGYGWEIETGEPQWEPQAGEDCKVRAYGVHEDLFIEHQQCGRIPFDTGVPGSVVARSESGEEQWSWSYEAQHDDQEFILESVVSVDPLVIRATLGPAGGGGAADREPAMFAVKDDYSGLGPQLDFSRDRYVDSCGYRAPFVCDEAVVHDGLLYLTTTDRPATIVAVEIATGNALWEVGALEDDRAELRAIDVQDDKVIAYQVPSYSGVGRVVAIDPESESGDIVMVLPLDQAENVREIMPFASATDAVARWYDNRLVLASTRYAERYETPSLQVYG</sequence>
<feature type="compositionally biased region" description="Low complexity" evidence="1">
    <location>
        <begin position="51"/>
        <end position="86"/>
    </location>
</feature>
<reference evidence="3 4" key="1">
    <citation type="submission" date="2020-03" db="EMBL/GenBank/DDBJ databases">
        <title>Draft genome of Streptomyces sp. ventii, isolated from the Axial Seamount in the Pacific Ocean, and resequencing of the two type strains Streptomyces lonarensis strain NCL 716 and Streptomyces bohaiensis strain 11A07.</title>
        <authorList>
            <person name="Loughran R.M."/>
            <person name="Pfannmuller K.M."/>
            <person name="Wasson B.J."/>
            <person name="Deadmond M.C."/>
            <person name="Paddock B.E."/>
            <person name="Koyack M.J."/>
            <person name="Gallegos D.A."/>
            <person name="Mitchell E.A."/>
            <person name="Ushijima B."/>
            <person name="Saw J.H."/>
            <person name="Mcphail K.L."/>
            <person name="Videau P."/>
        </authorList>
    </citation>
    <scope>NUCLEOTIDE SEQUENCE [LARGE SCALE GENOMIC DNA]</scope>
    <source>
        <strain evidence="3 4">NCL716</strain>
    </source>
</reference>
<dbReference type="InterPro" id="IPR015943">
    <property type="entry name" value="WD40/YVTN_repeat-like_dom_sf"/>
</dbReference>
<dbReference type="Pfam" id="PF13360">
    <property type="entry name" value="PQQ_2"/>
    <property type="match status" value="1"/>
</dbReference>
<evidence type="ECO:0000313" key="4">
    <source>
        <dbReference type="Proteomes" id="UP000578686"/>
    </source>
</evidence>
<feature type="compositionally biased region" description="Low complexity" evidence="1">
    <location>
        <begin position="1"/>
        <end position="16"/>
    </location>
</feature>
<dbReference type="AlphaFoldDB" id="A0A7X6D5K5"/>
<feature type="compositionally biased region" description="Low complexity" evidence="1">
    <location>
        <begin position="30"/>
        <end position="44"/>
    </location>
</feature>
<evidence type="ECO:0000313" key="3">
    <source>
        <dbReference type="EMBL" id="NJQ08393.1"/>
    </source>
</evidence>
<name>A0A7X6D5K5_9ACTN</name>
<feature type="region of interest" description="Disordered" evidence="1">
    <location>
        <begin position="1"/>
        <end position="131"/>
    </location>
</feature>
<feature type="compositionally biased region" description="Gly residues" evidence="1">
    <location>
        <begin position="119"/>
        <end position="129"/>
    </location>
</feature>
<dbReference type="InterPro" id="IPR011047">
    <property type="entry name" value="Quinoprotein_ADH-like_sf"/>
</dbReference>
<dbReference type="Proteomes" id="UP000578686">
    <property type="component" value="Unassembled WGS sequence"/>
</dbReference>
<evidence type="ECO:0000259" key="2">
    <source>
        <dbReference type="Pfam" id="PF13360"/>
    </source>
</evidence>
<gene>
    <name evidence="3" type="ORF">HCN56_23145</name>
</gene>
<proteinExistence type="predicted"/>
<protein>
    <submittedName>
        <fullName evidence="3">PQQ-binding-like beta-propeller repeat protein</fullName>
    </submittedName>
</protein>
<dbReference type="InterPro" id="IPR002372">
    <property type="entry name" value="PQQ_rpt_dom"/>
</dbReference>
<dbReference type="Gene3D" id="2.130.10.10">
    <property type="entry name" value="YVTN repeat-like/Quinoprotein amine dehydrogenase"/>
    <property type="match status" value="1"/>
</dbReference>
<dbReference type="EMBL" id="JAAVJD010000297">
    <property type="protein sequence ID" value="NJQ08393.1"/>
    <property type="molecule type" value="Genomic_DNA"/>
</dbReference>
<dbReference type="RefSeq" id="WP_167974234.1">
    <property type="nucleotide sequence ID" value="NZ_JAAVJD010000297.1"/>
</dbReference>
<feature type="non-terminal residue" evidence="3">
    <location>
        <position position="1"/>
    </location>
</feature>
<keyword evidence="4" id="KW-1185">Reference proteome</keyword>
<comment type="caution">
    <text evidence="3">The sequence shown here is derived from an EMBL/GenBank/DDBJ whole genome shotgun (WGS) entry which is preliminary data.</text>
</comment>
<feature type="region of interest" description="Disordered" evidence="1">
    <location>
        <begin position="167"/>
        <end position="203"/>
    </location>
</feature>
<organism evidence="3 4">
    <name type="scientific">Streptomyces lonarensis</name>
    <dbReference type="NCBI Taxonomy" id="700599"/>
    <lineage>
        <taxon>Bacteria</taxon>
        <taxon>Bacillati</taxon>
        <taxon>Actinomycetota</taxon>
        <taxon>Actinomycetes</taxon>
        <taxon>Kitasatosporales</taxon>
        <taxon>Streptomycetaceae</taxon>
        <taxon>Streptomyces</taxon>
    </lineage>
</organism>
<evidence type="ECO:0000256" key="1">
    <source>
        <dbReference type="SAM" id="MobiDB-lite"/>
    </source>
</evidence>
<feature type="domain" description="Pyrrolo-quinoline quinone repeat" evidence="2">
    <location>
        <begin position="237"/>
        <end position="343"/>
    </location>
</feature>